<dbReference type="GO" id="GO:0005829">
    <property type="term" value="C:cytosol"/>
    <property type="evidence" value="ECO:0007669"/>
    <property type="project" value="TreeGrafter"/>
</dbReference>
<dbReference type="PANTHER" id="PTHR43409:SF7">
    <property type="entry name" value="BLL1977 PROTEIN"/>
    <property type="match status" value="1"/>
</dbReference>
<dbReference type="SUPFAM" id="SSF102114">
    <property type="entry name" value="Radical SAM enzymes"/>
    <property type="match status" value="1"/>
</dbReference>
<evidence type="ECO:0000256" key="4">
    <source>
        <dbReference type="ARBA" id="ARBA00022691"/>
    </source>
</evidence>
<organism evidence="10">
    <name type="scientific">uncultured Alphaproteobacteria bacterium</name>
    <dbReference type="NCBI Taxonomy" id="91750"/>
    <lineage>
        <taxon>Bacteria</taxon>
        <taxon>Pseudomonadati</taxon>
        <taxon>Pseudomonadota</taxon>
        <taxon>Alphaproteobacteria</taxon>
        <taxon>environmental samples</taxon>
    </lineage>
</organism>
<dbReference type="SFLD" id="SFLDG01082">
    <property type="entry name" value="B12-binding_domain_containing"/>
    <property type="match status" value="1"/>
</dbReference>
<evidence type="ECO:0000256" key="3">
    <source>
        <dbReference type="ARBA" id="ARBA00022679"/>
    </source>
</evidence>
<dbReference type="PROSITE" id="PS51332">
    <property type="entry name" value="B12_BINDING"/>
    <property type="match status" value="1"/>
</dbReference>
<comment type="cofactor">
    <cofactor evidence="1">
        <name>[4Fe-4S] cluster</name>
        <dbReference type="ChEBI" id="CHEBI:49883"/>
    </cofactor>
</comment>
<dbReference type="GO" id="GO:0046872">
    <property type="term" value="F:metal ion binding"/>
    <property type="evidence" value="ECO:0007669"/>
    <property type="project" value="UniProtKB-KW"/>
</dbReference>
<proteinExistence type="predicted"/>
<dbReference type="InterPro" id="IPR058240">
    <property type="entry name" value="rSAM_sf"/>
</dbReference>
<dbReference type="InterPro" id="IPR006158">
    <property type="entry name" value="Cobalamin-bd"/>
</dbReference>
<keyword evidence="3" id="KW-0808">Transferase</keyword>
<evidence type="ECO:0000259" key="9">
    <source>
        <dbReference type="PROSITE" id="PS51918"/>
    </source>
</evidence>
<evidence type="ECO:0000256" key="1">
    <source>
        <dbReference type="ARBA" id="ARBA00001966"/>
    </source>
</evidence>
<evidence type="ECO:0000256" key="7">
    <source>
        <dbReference type="ARBA" id="ARBA00023014"/>
    </source>
</evidence>
<dbReference type="InterPro" id="IPR006638">
    <property type="entry name" value="Elp3/MiaA/NifB-like_rSAM"/>
</dbReference>
<dbReference type="AlphaFoldDB" id="A0A212JQ03"/>
<dbReference type="CDD" id="cd01335">
    <property type="entry name" value="Radical_SAM"/>
    <property type="match status" value="1"/>
</dbReference>
<evidence type="ECO:0000259" key="8">
    <source>
        <dbReference type="PROSITE" id="PS51332"/>
    </source>
</evidence>
<evidence type="ECO:0000256" key="5">
    <source>
        <dbReference type="ARBA" id="ARBA00022723"/>
    </source>
</evidence>
<sequence>MNILFCISQIDYADHIALAYLSAVAKQRGHSTFLCILAHDDLSSRVMETQADVVAYATNIQGFDEMVAAHKRARAQRNFVSIMGGPHVTFNPDTFAEAGVDAYCIGEGEYAFRDFLDRVAAGQSYDDVPNLITRAGRNPVRALIADLDEIPFPDRDLTLANTYLANTEKKTFYATRGCPFGCAYCCNDIYNAMYRGKGKILRRFGVDRILSEIEYVKARYRTEFVKFGDDLFAMHADDWLAEFAEAYPRRIGLPFNCYLRFDTVDEELLRLLKQAGCWSVHLSVDSASKHVRDDVLKRRMRNVDIVERLRMIHDAGINTWVNFMLAAPDSSLEDDLASIDIGRRGRVTYVSYSTTVPMRGTSLYDYADSRGLIDRDHHTSDMNGCMERSSLTCFSEKDKDIRYNIYLLGAIAAALPKPLAAPVMGAIRHLPPNRLFRAIRQKYYRHNIEHRIFKLS</sequence>
<dbReference type="InterPro" id="IPR051198">
    <property type="entry name" value="BchE-like"/>
</dbReference>
<dbReference type="InterPro" id="IPR007197">
    <property type="entry name" value="rSAM"/>
</dbReference>
<name>A0A212JQ03_9PROT</name>
<keyword evidence="6" id="KW-0408">Iron</keyword>
<dbReference type="GO" id="GO:0031419">
    <property type="term" value="F:cobalamin binding"/>
    <property type="evidence" value="ECO:0007669"/>
    <property type="project" value="InterPro"/>
</dbReference>
<keyword evidence="2" id="KW-0489">Methyltransferase</keyword>
<reference evidence="10" key="1">
    <citation type="submission" date="2016-04" db="EMBL/GenBank/DDBJ databases">
        <authorList>
            <person name="Evans L.H."/>
            <person name="Alamgir A."/>
            <person name="Owens N."/>
            <person name="Weber N.D."/>
            <person name="Virtaneva K."/>
            <person name="Barbian K."/>
            <person name="Babar A."/>
            <person name="Rosenke K."/>
        </authorList>
    </citation>
    <scope>NUCLEOTIDE SEQUENCE</scope>
    <source>
        <strain evidence="10">86</strain>
    </source>
</reference>
<keyword evidence="4" id="KW-0949">S-adenosyl-L-methionine</keyword>
<evidence type="ECO:0000256" key="6">
    <source>
        <dbReference type="ARBA" id="ARBA00023004"/>
    </source>
</evidence>
<keyword evidence="7" id="KW-0411">Iron-sulfur</keyword>
<evidence type="ECO:0000313" key="10">
    <source>
        <dbReference type="EMBL" id="SBW01480.1"/>
    </source>
</evidence>
<dbReference type="GO" id="GO:0003824">
    <property type="term" value="F:catalytic activity"/>
    <property type="evidence" value="ECO:0007669"/>
    <property type="project" value="InterPro"/>
</dbReference>
<dbReference type="Pfam" id="PF04055">
    <property type="entry name" value="Radical_SAM"/>
    <property type="match status" value="1"/>
</dbReference>
<dbReference type="GO" id="GO:0051539">
    <property type="term" value="F:4 iron, 4 sulfur cluster binding"/>
    <property type="evidence" value="ECO:0007669"/>
    <property type="project" value="UniProtKB-KW"/>
</dbReference>
<protein>
    <submittedName>
        <fullName evidence="10">Putative Radical SAM domain protein</fullName>
    </submittedName>
</protein>
<dbReference type="SFLD" id="SFLDS00029">
    <property type="entry name" value="Radical_SAM"/>
    <property type="match status" value="1"/>
</dbReference>
<dbReference type="InterPro" id="IPR034466">
    <property type="entry name" value="Methyltransferase_Class_B"/>
</dbReference>
<dbReference type="InterPro" id="IPR023404">
    <property type="entry name" value="rSAM_horseshoe"/>
</dbReference>
<feature type="domain" description="Radical SAM core" evidence="9">
    <location>
        <begin position="164"/>
        <end position="402"/>
    </location>
</feature>
<dbReference type="EMBL" id="FLUO01000001">
    <property type="protein sequence ID" value="SBW01480.1"/>
    <property type="molecule type" value="Genomic_DNA"/>
</dbReference>
<evidence type="ECO:0000256" key="2">
    <source>
        <dbReference type="ARBA" id="ARBA00022603"/>
    </source>
</evidence>
<dbReference type="PROSITE" id="PS51918">
    <property type="entry name" value="RADICAL_SAM"/>
    <property type="match status" value="1"/>
</dbReference>
<dbReference type="Gene3D" id="3.40.50.280">
    <property type="entry name" value="Cobalamin-binding domain"/>
    <property type="match status" value="1"/>
</dbReference>
<dbReference type="SFLD" id="SFLDG01123">
    <property type="entry name" value="methyltransferase_(Class_B)"/>
    <property type="match status" value="1"/>
</dbReference>
<gene>
    <name evidence="10" type="ORF">KL86APRO_11439</name>
</gene>
<keyword evidence="5" id="KW-0479">Metal-binding</keyword>
<accession>A0A212JQ03</accession>
<dbReference type="SMART" id="SM00729">
    <property type="entry name" value="Elp3"/>
    <property type="match status" value="1"/>
</dbReference>
<dbReference type="Pfam" id="PF02310">
    <property type="entry name" value="B12-binding"/>
    <property type="match status" value="1"/>
</dbReference>
<dbReference type="CDD" id="cd02068">
    <property type="entry name" value="radical_SAM_B12_BD"/>
    <property type="match status" value="1"/>
</dbReference>
<dbReference type="PANTHER" id="PTHR43409">
    <property type="entry name" value="ANAEROBIC MAGNESIUM-PROTOPORPHYRIN IX MONOMETHYL ESTER CYCLASE-RELATED"/>
    <property type="match status" value="1"/>
</dbReference>
<feature type="domain" description="B12-binding" evidence="8">
    <location>
        <begin position="1"/>
        <end position="126"/>
    </location>
</feature>
<dbReference type="Gene3D" id="3.80.30.20">
    <property type="entry name" value="tm_1862 like domain"/>
    <property type="match status" value="1"/>
</dbReference>